<dbReference type="GO" id="GO:0003700">
    <property type="term" value="F:DNA-binding transcription factor activity"/>
    <property type="evidence" value="ECO:0007669"/>
    <property type="project" value="TreeGrafter"/>
</dbReference>
<dbReference type="InterPro" id="IPR005471">
    <property type="entry name" value="Tscrpt_reg_IclR_N"/>
</dbReference>
<evidence type="ECO:0000256" key="1">
    <source>
        <dbReference type="ARBA" id="ARBA00023015"/>
    </source>
</evidence>
<dbReference type="SUPFAM" id="SSF46785">
    <property type="entry name" value="Winged helix' DNA-binding domain"/>
    <property type="match status" value="1"/>
</dbReference>
<dbReference type="PROSITE" id="PS51077">
    <property type="entry name" value="HTH_ICLR"/>
    <property type="match status" value="1"/>
</dbReference>
<dbReference type="InterPro" id="IPR029016">
    <property type="entry name" value="GAF-like_dom_sf"/>
</dbReference>
<organism evidence="6 7">
    <name type="scientific">Propylenella binzhouense</name>
    <dbReference type="NCBI Taxonomy" id="2555902"/>
    <lineage>
        <taxon>Bacteria</taxon>
        <taxon>Pseudomonadati</taxon>
        <taxon>Pseudomonadota</taxon>
        <taxon>Alphaproteobacteria</taxon>
        <taxon>Hyphomicrobiales</taxon>
        <taxon>Propylenellaceae</taxon>
        <taxon>Propylenella</taxon>
    </lineage>
</organism>
<dbReference type="InterPro" id="IPR036388">
    <property type="entry name" value="WH-like_DNA-bd_sf"/>
</dbReference>
<dbReference type="SUPFAM" id="SSF55781">
    <property type="entry name" value="GAF domain-like"/>
    <property type="match status" value="1"/>
</dbReference>
<dbReference type="AlphaFoldDB" id="A0A964T7H3"/>
<dbReference type="SMART" id="SM00346">
    <property type="entry name" value="HTH_ICLR"/>
    <property type="match status" value="1"/>
</dbReference>
<sequence>MTPPAKPRQTLGTVTKALAVLRRFTPERRWLGVRELSRELGLNNATVQHILSTLAAEGFVEQDPASRKYQLGLALVEIAGTKLAQLDLVTVAQPSLNRLMRETGETVNLAVLYRGQALYLAKVETSQPIRVASRIGGHAPLHASAHGKALLAFAGRAETEACLAGPLPRFTAATITEPAALAAELAAIRERGYALDRGGYIEHLNAVAVPVADKAGRLVASVGIVAPAQRMDEPRLLAALPSVRKAAEEIAVTLDWSAPQAGRIAGPGAAG</sequence>
<dbReference type="InterPro" id="IPR050707">
    <property type="entry name" value="HTH_MetabolicPath_Reg"/>
</dbReference>
<evidence type="ECO:0000259" key="4">
    <source>
        <dbReference type="PROSITE" id="PS51077"/>
    </source>
</evidence>
<dbReference type="GO" id="GO:0003677">
    <property type="term" value="F:DNA binding"/>
    <property type="evidence" value="ECO:0007669"/>
    <property type="project" value="UniProtKB-KW"/>
</dbReference>
<reference evidence="6" key="1">
    <citation type="submission" date="2019-03" db="EMBL/GenBank/DDBJ databases">
        <title>Afifella sp. nov., isolated from activated sludge.</title>
        <authorList>
            <person name="Li Q."/>
            <person name="Liu Y."/>
        </authorList>
    </citation>
    <scope>NUCLEOTIDE SEQUENCE</scope>
    <source>
        <strain evidence="6">L72</strain>
    </source>
</reference>
<evidence type="ECO:0000259" key="5">
    <source>
        <dbReference type="PROSITE" id="PS51078"/>
    </source>
</evidence>
<keyword evidence="7" id="KW-1185">Reference proteome</keyword>
<dbReference type="EMBL" id="SPKJ01000108">
    <property type="protein sequence ID" value="MYZ49961.1"/>
    <property type="molecule type" value="Genomic_DNA"/>
</dbReference>
<dbReference type="PANTHER" id="PTHR30136">
    <property type="entry name" value="HELIX-TURN-HELIX TRANSCRIPTIONAL REGULATOR, ICLR FAMILY"/>
    <property type="match status" value="1"/>
</dbReference>
<accession>A0A964T7H3</accession>
<dbReference type="OrthoDB" id="6057486at2"/>
<dbReference type="Proteomes" id="UP000773614">
    <property type="component" value="Unassembled WGS sequence"/>
</dbReference>
<feature type="domain" description="HTH iclR-type" evidence="4">
    <location>
        <begin position="11"/>
        <end position="73"/>
    </location>
</feature>
<gene>
    <name evidence="6" type="ORF">E4O86_19830</name>
</gene>
<keyword evidence="2" id="KW-0238">DNA-binding</keyword>
<dbReference type="Gene3D" id="3.30.450.40">
    <property type="match status" value="1"/>
</dbReference>
<dbReference type="InterPro" id="IPR014757">
    <property type="entry name" value="Tscrpt_reg_IclR_C"/>
</dbReference>
<dbReference type="Gene3D" id="1.10.10.10">
    <property type="entry name" value="Winged helix-like DNA-binding domain superfamily/Winged helix DNA-binding domain"/>
    <property type="match status" value="1"/>
</dbReference>
<dbReference type="GO" id="GO:0045892">
    <property type="term" value="P:negative regulation of DNA-templated transcription"/>
    <property type="evidence" value="ECO:0007669"/>
    <property type="project" value="TreeGrafter"/>
</dbReference>
<dbReference type="PROSITE" id="PS51078">
    <property type="entry name" value="ICLR_ED"/>
    <property type="match status" value="1"/>
</dbReference>
<dbReference type="Pfam" id="PF01614">
    <property type="entry name" value="IclR_C"/>
    <property type="match status" value="1"/>
</dbReference>
<dbReference type="InterPro" id="IPR036390">
    <property type="entry name" value="WH_DNA-bd_sf"/>
</dbReference>
<dbReference type="Pfam" id="PF09339">
    <property type="entry name" value="HTH_IclR"/>
    <property type="match status" value="1"/>
</dbReference>
<dbReference type="RefSeq" id="WP_161142297.1">
    <property type="nucleotide sequence ID" value="NZ_SPKJ01000108.1"/>
</dbReference>
<evidence type="ECO:0000256" key="2">
    <source>
        <dbReference type="ARBA" id="ARBA00023125"/>
    </source>
</evidence>
<dbReference type="FunFam" id="1.10.10.10:FF:000056">
    <property type="entry name" value="IclR family transcriptional regulator"/>
    <property type="match status" value="1"/>
</dbReference>
<proteinExistence type="predicted"/>
<comment type="caution">
    <text evidence="6">The sequence shown here is derived from an EMBL/GenBank/DDBJ whole genome shotgun (WGS) entry which is preliminary data.</text>
</comment>
<dbReference type="PANTHER" id="PTHR30136:SF24">
    <property type="entry name" value="HTH-TYPE TRANSCRIPTIONAL REPRESSOR ALLR"/>
    <property type="match status" value="1"/>
</dbReference>
<evidence type="ECO:0000313" key="6">
    <source>
        <dbReference type="EMBL" id="MYZ49961.1"/>
    </source>
</evidence>
<evidence type="ECO:0000256" key="3">
    <source>
        <dbReference type="ARBA" id="ARBA00023163"/>
    </source>
</evidence>
<keyword evidence="3" id="KW-0804">Transcription</keyword>
<protein>
    <submittedName>
        <fullName evidence="6">IclR family transcriptional regulator</fullName>
    </submittedName>
</protein>
<evidence type="ECO:0000313" key="7">
    <source>
        <dbReference type="Proteomes" id="UP000773614"/>
    </source>
</evidence>
<name>A0A964T7H3_9HYPH</name>
<keyword evidence="1" id="KW-0805">Transcription regulation</keyword>
<feature type="domain" description="IclR-ED" evidence="5">
    <location>
        <begin position="74"/>
        <end position="256"/>
    </location>
</feature>